<accession>A0A382APE1</accession>
<dbReference type="EMBL" id="UINC01026182">
    <property type="protein sequence ID" value="SVB03161.1"/>
    <property type="molecule type" value="Genomic_DNA"/>
</dbReference>
<evidence type="ECO:0000259" key="2">
    <source>
        <dbReference type="Pfam" id="PF11495"/>
    </source>
</evidence>
<dbReference type="SUPFAM" id="SSF46785">
    <property type="entry name" value="Winged helix' DNA-binding domain"/>
    <property type="match status" value="1"/>
</dbReference>
<dbReference type="CDD" id="cd00090">
    <property type="entry name" value="HTH_ARSR"/>
    <property type="match status" value="1"/>
</dbReference>
<dbReference type="InterPro" id="IPR002831">
    <property type="entry name" value="Tscrpt_reg_TrmB_N"/>
</dbReference>
<organism evidence="3">
    <name type="scientific">marine metagenome</name>
    <dbReference type="NCBI Taxonomy" id="408172"/>
    <lineage>
        <taxon>unclassified sequences</taxon>
        <taxon>metagenomes</taxon>
        <taxon>ecological metagenomes</taxon>
    </lineage>
</organism>
<reference evidence="3" key="1">
    <citation type="submission" date="2018-05" db="EMBL/GenBank/DDBJ databases">
        <authorList>
            <person name="Lanie J.A."/>
            <person name="Ng W.-L."/>
            <person name="Kazmierczak K.M."/>
            <person name="Andrzejewski T.M."/>
            <person name="Davidsen T.M."/>
            <person name="Wayne K.J."/>
            <person name="Tettelin H."/>
            <person name="Glass J.I."/>
            <person name="Rusch D."/>
            <person name="Podicherti R."/>
            <person name="Tsui H.-C.T."/>
            <person name="Winkler M.E."/>
        </authorList>
    </citation>
    <scope>NUCLEOTIDE SEQUENCE</scope>
</reference>
<dbReference type="CDD" id="cd09124">
    <property type="entry name" value="PLDc_like_TrmB_middle"/>
    <property type="match status" value="1"/>
</dbReference>
<dbReference type="Gene3D" id="3.30.870.10">
    <property type="entry name" value="Endonuclease Chain A"/>
    <property type="match status" value="1"/>
</dbReference>
<evidence type="ECO:0000259" key="1">
    <source>
        <dbReference type="Pfam" id="PF01978"/>
    </source>
</evidence>
<dbReference type="InterPro" id="IPR036388">
    <property type="entry name" value="WH-like_DNA-bd_sf"/>
</dbReference>
<dbReference type="InterPro" id="IPR036390">
    <property type="entry name" value="WH_DNA-bd_sf"/>
</dbReference>
<dbReference type="PANTHER" id="PTHR34293">
    <property type="entry name" value="HTH-TYPE TRANSCRIPTIONAL REGULATOR TRMBL2"/>
    <property type="match status" value="1"/>
</dbReference>
<protein>
    <recommendedName>
        <fullName evidence="4">Transcription regulator TrmB N-terminal domain-containing protein</fullName>
    </recommendedName>
</protein>
<dbReference type="Pfam" id="PF11495">
    <property type="entry name" value="Regulator_TrmB"/>
    <property type="match status" value="1"/>
</dbReference>
<sequence length="256" mass="28413">MSISDQTRKSLEKVGLTSYEIKTFVSLLKNGELTASELSEKSGVPYSKIYEILSMLVEKGWIGSDKSRPTRYFAKSPNTALQTMKQKAEVDFAKNEKTILNDLNPLYEKTGVSERPDIWVITGTMNIANKILEIIESCRKEVLIAVPKAGEELVKQALPRIRQLYDKGVKVTILTSDKFDKNTVKGLTRVAVVKIKKGLFGGGIISDKQYVVILLGPEISHSNTSEIVAICTDHAGLSGFATEYFEYLLKDASEVK</sequence>
<dbReference type="AlphaFoldDB" id="A0A382APE1"/>
<dbReference type="Pfam" id="PF01978">
    <property type="entry name" value="TrmB"/>
    <property type="match status" value="1"/>
</dbReference>
<dbReference type="InterPro" id="IPR051797">
    <property type="entry name" value="TrmB-like"/>
</dbReference>
<proteinExistence type="predicted"/>
<evidence type="ECO:0008006" key="4">
    <source>
        <dbReference type="Google" id="ProtNLM"/>
    </source>
</evidence>
<dbReference type="InterPro" id="IPR011991">
    <property type="entry name" value="ArsR-like_HTH"/>
</dbReference>
<name>A0A382APE1_9ZZZZ</name>
<feature type="domain" description="Transcription regulator TrmB C-terminal" evidence="2">
    <location>
        <begin position="118"/>
        <end position="254"/>
    </location>
</feature>
<feature type="domain" description="Transcription regulator TrmB N-terminal" evidence="1">
    <location>
        <begin position="11"/>
        <end position="77"/>
    </location>
</feature>
<evidence type="ECO:0000313" key="3">
    <source>
        <dbReference type="EMBL" id="SVB03161.1"/>
    </source>
</evidence>
<dbReference type="PANTHER" id="PTHR34293:SF1">
    <property type="entry name" value="HTH-TYPE TRANSCRIPTIONAL REGULATOR TRMBL2"/>
    <property type="match status" value="1"/>
</dbReference>
<dbReference type="InterPro" id="IPR021586">
    <property type="entry name" value="Tscrpt_reg_TrmB_C"/>
</dbReference>
<dbReference type="Gene3D" id="1.10.10.10">
    <property type="entry name" value="Winged helix-like DNA-binding domain superfamily/Winged helix DNA-binding domain"/>
    <property type="match status" value="1"/>
</dbReference>
<gene>
    <name evidence="3" type="ORF">METZ01_LOCUS156015</name>
</gene>